<reference evidence="8 9" key="1">
    <citation type="submission" date="2018-08" db="EMBL/GenBank/DDBJ databases">
        <title>A genome reference for cultivated species of the human gut microbiota.</title>
        <authorList>
            <person name="Zou Y."/>
            <person name="Xue W."/>
            <person name="Luo G."/>
        </authorList>
    </citation>
    <scope>NUCLEOTIDE SEQUENCE [LARGE SCALE GENOMIC DNA]</scope>
    <source>
        <strain evidence="6 8">AF37-12</strain>
        <strain evidence="5 9">AM30-26</strain>
    </source>
</reference>
<evidence type="ECO:0000313" key="4">
    <source>
        <dbReference type="EMBL" id="MDC2234645.1"/>
    </source>
</evidence>
<keyword evidence="1" id="KW-0472">Membrane</keyword>
<dbReference type="EMBL" id="QSJP01000002">
    <property type="protein sequence ID" value="RHD90821.1"/>
    <property type="molecule type" value="Genomic_DNA"/>
</dbReference>
<reference evidence="4" key="4">
    <citation type="submission" date="2022-10" db="EMBL/GenBank/DDBJ databases">
        <title>Human gut microbiome strain richness.</title>
        <authorList>
            <person name="Chen-Liaw A."/>
        </authorList>
    </citation>
    <scope>NUCLEOTIDE SEQUENCE</scope>
    <source>
        <strain evidence="4">1001283st1_A3_1001283B150304_161114</strain>
    </source>
</reference>
<sequence length="124" mass="14610">MKFMKKNRPDVMIIILLILWGIYEIFVVPFEYDTLVSIFVGFNLVYLFPWCCKETSAEYLKIRNAALQYAFTLIIAVLCALKIVGVLCERMFDVDGLKMIFIGVFFQSVYFLIVKFKRSKIHER</sequence>
<dbReference type="EMBL" id="WCSY01000006">
    <property type="protein sequence ID" value="KAB4314263.1"/>
    <property type="molecule type" value="Genomic_DNA"/>
</dbReference>
<dbReference type="AlphaFoldDB" id="A0A0P0F0B9"/>
<feature type="transmembrane region" description="Helical" evidence="1">
    <location>
        <begin position="64"/>
        <end position="84"/>
    </location>
</feature>
<dbReference type="Proteomes" id="UP001217776">
    <property type="component" value="Unassembled WGS sequence"/>
</dbReference>
<feature type="transmembrane region" description="Helical" evidence="1">
    <location>
        <begin position="12"/>
        <end position="29"/>
    </location>
</feature>
<reference evidence="10 11" key="2">
    <citation type="journal article" date="2019" name="Nat. Med.">
        <title>A library of human gut bacterial isolates paired with longitudinal multiomics data enables mechanistic microbiome research.</title>
        <authorList>
            <person name="Poyet M."/>
            <person name="Groussin M."/>
            <person name="Gibbons S.M."/>
            <person name="Avila-Pacheco J."/>
            <person name="Jiang X."/>
            <person name="Kearney S.M."/>
            <person name="Perrotta A.R."/>
            <person name="Berdy B."/>
            <person name="Zhao S."/>
            <person name="Lieberman T.D."/>
            <person name="Swanson P.K."/>
            <person name="Smith M."/>
            <person name="Roesemann S."/>
            <person name="Alexander J.E."/>
            <person name="Rich S.A."/>
            <person name="Livny J."/>
            <person name="Vlamakis H."/>
            <person name="Clish C."/>
            <person name="Bullock K."/>
            <person name="Deik A."/>
            <person name="Scott J."/>
            <person name="Pierce K.A."/>
            <person name="Xavier R.J."/>
            <person name="Alm E.J."/>
        </authorList>
    </citation>
    <scope>NUCLEOTIDE SEQUENCE [LARGE SCALE GENOMIC DNA]</scope>
    <source>
        <strain evidence="3 10">BIOML-A162</strain>
        <strain evidence="2 11">BIOML-A188</strain>
    </source>
</reference>
<feature type="transmembrane region" description="Helical" evidence="1">
    <location>
        <begin position="96"/>
        <end position="114"/>
    </location>
</feature>
<gene>
    <name evidence="6" type="ORF">DW011_03255</name>
    <name evidence="5" type="ORF">DW780_02335</name>
    <name evidence="3" type="ORF">GAN91_13820</name>
    <name evidence="2" type="ORF">GAO51_07830</name>
    <name evidence="7" type="ORF">KQP74_14960</name>
    <name evidence="4" type="ORF">PO127_02635</name>
</gene>
<organism evidence="2 11">
    <name type="scientific">Bacteroides thetaiotaomicron</name>
    <dbReference type="NCBI Taxonomy" id="818"/>
    <lineage>
        <taxon>Bacteria</taxon>
        <taxon>Pseudomonadati</taxon>
        <taxon>Bacteroidota</taxon>
        <taxon>Bacteroidia</taxon>
        <taxon>Bacteroidales</taxon>
        <taxon>Bacteroidaceae</taxon>
        <taxon>Bacteroides</taxon>
    </lineage>
</organism>
<dbReference type="EMBL" id="QROV01000003">
    <property type="protein sequence ID" value="RHL63633.1"/>
    <property type="molecule type" value="Genomic_DNA"/>
</dbReference>
<dbReference type="Proteomes" id="UP001162960">
    <property type="component" value="Chromosome"/>
</dbReference>
<evidence type="ECO:0000313" key="9">
    <source>
        <dbReference type="Proteomes" id="UP000284785"/>
    </source>
</evidence>
<evidence type="ECO:0000313" key="7">
    <source>
        <dbReference type="EMBL" id="UYU89250.1"/>
    </source>
</evidence>
<accession>A0A0P0F0B9</accession>
<dbReference type="Proteomes" id="UP000283616">
    <property type="component" value="Unassembled WGS sequence"/>
</dbReference>
<dbReference type="EMBL" id="CP083685">
    <property type="protein sequence ID" value="UYU89250.1"/>
    <property type="molecule type" value="Genomic_DNA"/>
</dbReference>
<evidence type="ECO:0000313" key="5">
    <source>
        <dbReference type="EMBL" id="RHD90821.1"/>
    </source>
</evidence>
<evidence type="ECO:0000313" key="2">
    <source>
        <dbReference type="EMBL" id="KAB4314263.1"/>
    </source>
</evidence>
<evidence type="ECO:0000313" key="11">
    <source>
        <dbReference type="Proteomes" id="UP000440614"/>
    </source>
</evidence>
<evidence type="ECO:0000313" key="10">
    <source>
        <dbReference type="Proteomes" id="UP000436858"/>
    </source>
</evidence>
<dbReference type="RefSeq" id="WP_008767119.1">
    <property type="nucleotide sequence ID" value="NZ_BAABXH010000002.1"/>
</dbReference>
<evidence type="ECO:0000313" key="3">
    <source>
        <dbReference type="EMBL" id="KAB4481353.1"/>
    </source>
</evidence>
<name>A0A0P0F0B9_BACT4</name>
<protein>
    <recommendedName>
        <fullName evidence="12">Transmembrane protein</fullName>
    </recommendedName>
</protein>
<dbReference type="Proteomes" id="UP000436858">
    <property type="component" value="Unassembled WGS sequence"/>
</dbReference>
<evidence type="ECO:0008006" key="12">
    <source>
        <dbReference type="Google" id="ProtNLM"/>
    </source>
</evidence>
<accession>C6IP79</accession>
<dbReference type="GeneID" id="60924747"/>
<evidence type="ECO:0000313" key="6">
    <source>
        <dbReference type="EMBL" id="RHL63633.1"/>
    </source>
</evidence>
<reference evidence="7" key="3">
    <citation type="submission" date="2021-06" db="EMBL/GenBank/DDBJ databases">
        <title>Interrogation of the integrated mobile genetic elements in gut-associated Bacteroides with a consensus prediction approach.</title>
        <authorList>
            <person name="Campbell D.E."/>
            <person name="Leigh J.R."/>
            <person name="Kim T."/>
            <person name="England W."/>
            <person name="Whitaker R.J."/>
            <person name="Degnan P.H."/>
        </authorList>
    </citation>
    <scope>NUCLEOTIDE SEQUENCE</scope>
    <source>
        <strain evidence="7">VPI-3443</strain>
    </source>
</reference>
<dbReference type="EMBL" id="WCRY01000012">
    <property type="protein sequence ID" value="KAB4481353.1"/>
    <property type="molecule type" value="Genomic_DNA"/>
</dbReference>
<proteinExistence type="predicted"/>
<keyword evidence="1" id="KW-0812">Transmembrane</keyword>
<dbReference type="Proteomes" id="UP000440614">
    <property type="component" value="Unassembled WGS sequence"/>
</dbReference>
<dbReference type="EMBL" id="JAQNVG010000003">
    <property type="protein sequence ID" value="MDC2234645.1"/>
    <property type="molecule type" value="Genomic_DNA"/>
</dbReference>
<feature type="transmembrane region" description="Helical" evidence="1">
    <location>
        <begin position="35"/>
        <end position="52"/>
    </location>
</feature>
<evidence type="ECO:0000313" key="8">
    <source>
        <dbReference type="Proteomes" id="UP000283616"/>
    </source>
</evidence>
<dbReference type="KEGG" id="btho:Btheta7330_04711"/>
<dbReference type="Proteomes" id="UP000284785">
    <property type="component" value="Unassembled WGS sequence"/>
</dbReference>
<keyword evidence="1" id="KW-1133">Transmembrane helix</keyword>
<evidence type="ECO:0000256" key="1">
    <source>
        <dbReference type="SAM" id="Phobius"/>
    </source>
</evidence>